<sequence length="84" mass="8767">MLYGGLGFLLAQSLLNGADAVAQIKDATENHSPLAKESARLAQAASCPDSNIDKGTLFPYLPALEAAHAAFVELRRQPTAPTCG</sequence>
<proteinExistence type="predicted"/>
<evidence type="ECO:0000256" key="1">
    <source>
        <dbReference type="SAM" id="SignalP"/>
    </source>
</evidence>
<dbReference type="EMBL" id="JARKHS020030567">
    <property type="protein sequence ID" value="KAK8762009.1"/>
    <property type="molecule type" value="Genomic_DNA"/>
</dbReference>
<feature type="chain" id="PRO_5042867007" description="Secreted protein" evidence="1">
    <location>
        <begin position="21"/>
        <end position="84"/>
    </location>
</feature>
<name>A0AAQ4DHR9_AMBAM</name>
<evidence type="ECO:0000313" key="3">
    <source>
        <dbReference type="Proteomes" id="UP001321473"/>
    </source>
</evidence>
<evidence type="ECO:0000313" key="2">
    <source>
        <dbReference type="EMBL" id="KAK8762009.1"/>
    </source>
</evidence>
<keyword evidence="3" id="KW-1185">Reference proteome</keyword>
<dbReference type="AlphaFoldDB" id="A0AAQ4DHR9"/>
<accession>A0AAQ4DHR9</accession>
<evidence type="ECO:0008006" key="4">
    <source>
        <dbReference type="Google" id="ProtNLM"/>
    </source>
</evidence>
<comment type="caution">
    <text evidence="2">The sequence shown here is derived from an EMBL/GenBank/DDBJ whole genome shotgun (WGS) entry which is preliminary data.</text>
</comment>
<protein>
    <recommendedName>
        <fullName evidence="4">Secreted protein</fullName>
    </recommendedName>
</protein>
<keyword evidence="1" id="KW-0732">Signal</keyword>
<gene>
    <name evidence="2" type="ORF">V5799_026726</name>
</gene>
<reference evidence="2 3" key="1">
    <citation type="journal article" date="2023" name="Arcadia Sci">
        <title>De novo assembly of a long-read Amblyomma americanum tick genome.</title>
        <authorList>
            <person name="Chou S."/>
            <person name="Poskanzer K.E."/>
            <person name="Rollins M."/>
            <person name="Thuy-Boun P.S."/>
        </authorList>
    </citation>
    <scope>NUCLEOTIDE SEQUENCE [LARGE SCALE GENOMIC DNA]</scope>
    <source>
        <strain evidence="2">F_SG_1</strain>
        <tissue evidence="2">Salivary glands</tissue>
    </source>
</reference>
<organism evidence="2 3">
    <name type="scientific">Amblyomma americanum</name>
    <name type="common">Lone star tick</name>
    <dbReference type="NCBI Taxonomy" id="6943"/>
    <lineage>
        <taxon>Eukaryota</taxon>
        <taxon>Metazoa</taxon>
        <taxon>Ecdysozoa</taxon>
        <taxon>Arthropoda</taxon>
        <taxon>Chelicerata</taxon>
        <taxon>Arachnida</taxon>
        <taxon>Acari</taxon>
        <taxon>Parasitiformes</taxon>
        <taxon>Ixodida</taxon>
        <taxon>Ixodoidea</taxon>
        <taxon>Ixodidae</taxon>
        <taxon>Amblyomminae</taxon>
        <taxon>Amblyomma</taxon>
    </lineage>
</organism>
<feature type="signal peptide" evidence="1">
    <location>
        <begin position="1"/>
        <end position="20"/>
    </location>
</feature>
<dbReference type="Proteomes" id="UP001321473">
    <property type="component" value="Unassembled WGS sequence"/>
</dbReference>